<proteinExistence type="predicted"/>
<comment type="caution">
    <text evidence="4">The sequence shown here is derived from an EMBL/GenBank/DDBJ whole genome shotgun (WGS) entry which is preliminary data.</text>
</comment>
<reference evidence="4 5" key="1">
    <citation type="journal article" date="2015" name="Genome Biol. Evol.">
        <title>Comparative Genomics of a Bacterivorous Green Alga Reveals Evolutionary Causalities and Consequences of Phago-Mixotrophic Mode of Nutrition.</title>
        <authorList>
            <person name="Burns J.A."/>
            <person name="Paasch A."/>
            <person name="Narechania A."/>
            <person name="Kim E."/>
        </authorList>
    </citation>
    <scope>NUCLEOTIDE SEQUENCE [LARGE SCALE GENOMIC DNA]</scope>
    <source>
        <strain evidence="4">PLY_AMNH</strain>
    </source>
</reference>
<dbReference type="EMBL" id="LGRX02000010">
    <property type="protein sequence ID" value="KAK3289896.1"/>
    <property type="molecule type" value="Genomic_DNA"/>
</dbReference>
<evidence type="ECO:0000313" key="4">
    <source>
        <dbReference type="EMBL" id="KAK3289896.1"/>
    </source>
</evidence>
<keyword evidence="5" id="KW-1185">Reference proteome</keyword>
<dbReference type="EMBL" id="LGRX02033075">
    <property type="protein sequence ID" value="KAK3243185.1"/>
    <property type="molecule type" value="Genomic_DNA"/>
</dbReference>
<feature type="compositionally biased region" description="Gly residues" evidence="1">
    <location>
        <begin position="76"/>
        <end position="105"/>
    </location>
</feature>
<evidence type="ECO:0000313" key="3">
    <source>
        <dbReference type="EMBL" id="KAK3285710.1"/>
    </source>
</evidence>
<sequence>MRGTAESTAGLVHEGVLVVPGDQIHSSSGADADGKTCSRPPQIRASLEDGGDDGDDGAFGIAVGGRGGFEGHRLDGSGGGEVVTTAGGRGGFDGQRLRAGGGKGGPFRPRVQNTSSG</sequence>
<feature type="region of interest" description="Disordered" evidence="1">
    <location>
        <begin position="20"/>
        <end position="56"/>
    </location>
</feature>
<name>A0AAE0H6I5_9CHLO</name>
<evidence type="ECO:0000256" key="1">
    <source>
        <dbReference type="SAM" id="MobiDB-lite"/>
    </source>
</evidence>
<protein>
    <submittedName>
        <fullName evidence="4">Uncharacterized protein</fullName>
    </submittedName>
</protein>
<dbReference type="EMBL" id="LGRX02001664">
    <property type="protein sequence ID" value="KAK3285710.1"/>
    <property type="molecule type" value="Genomic_DNA"/>
</dbReference>
<evidence type="ECO:0000313" key="2">
    <source>
        <dbReference type="EMBL" id="KAK3243185.1"/>
    </source>
</evidence>
<feature type="region of interest" description="Disordered" evidence="1">
    <location>
        <begin position="70"/>
        <end position="117"/>
    </location>
</feature>
<gene>
    <name evidence="4" type="ORF">CYMTET_2691</name>
    <name evidence="2" type="ORF">CYMTET_47141</name>
    <name evidence="3" type="ORF">CYMTET_6691</name>
</gene>
<accession>A0AAE0H6I5</accession>
<dbReference type="AlphaFoldDB" id="A0AAE0H6I5"/>
<dbReference type="Proteomes" id="UP001190700">
    <property type="component" value="Unassembled WGS sequence"/>
</dbReference>
<reference evidence="4" key="2">
    <citation type="submission" date="2023-06" db="EMBL/GenBank/DDBJ databases">
        <title>Long-read-based genome assembly of the green algal bacterivore Cymbomonas tetramitiformis.</title>
        <authorList>
            <person name="Gyaltshen Y."/>
            <person name="Rozenberg A."/>
            <person name="Paasch A."/>
            <person name="Burns J.A."/>
            <person name="Warring S."/>
            <person name="Larson R."/>
            <person name="Maurer-Alcala X."/>
            <person name="Dacks J."/>
            <person name="Kim E."/>
        </authorList>
    </citation>
    <scope>NUCLEOTIDE SEQUENCE</scope>
    <source>
        <strain evidence="4">PLY_AMNH</strain>
    </source>
</reference>
<organism evidence="4 5">
    <name type="scientific">Cymbomonas tetramitiformis</name>
    <dbReference type="NCBI Taxonomy" id="36881"/>
    <lineage>
        <taxon>Eukaryota</taxon>
        <taxon>Viridiplantae</taxon>
        <taxon>Chlorophyta</taxon>
        <taxon>Pyramimonadophyceae</taxon>
        <taxon>Pyramimonadales</taxon>
        <taxon>Pyramimonadaceae</taxon>
        <taxon>Cymbomonas</taxon>
    </lineage>
</organism>
<evidence type="ECO:0000313" key="5">
    <source>
        <dbReference type="Proteomes" id="UP001190700"/>
    </source>
</evidence>